<dbReference type="Proteomes" id="UP000253507">
    <property type="component" value="Unassembled WGS sequence"/>
</dbReference>
<evidence type="ECO:0000313" key="2">
    <source>
        <dbReference type="Proteomes" id="UP000253507"/>
    </source>
</evidence>
<dbReference type="EMBL" id="QOIM01000026">
    <property type="protein sequence ID" value="RCG21725.1"/>
    <property type="molecule type" value="Genomic_DNA"/>
</dbReference>
<organism evidence="1 2">
    <name type="scientific">Streptomyces reniochalinae</name>
    <dbReference type="NCBI Taxonomy" id="2250578"/>
    <lineage>
        <taxon>Bacteria</taxon>
        <taxon>Bacillati</taxon>
        <taxon>Actinomycetota</taxon>
        <taxon>Actinomycetes</taxon>
        <taxon>Kitasatosporales</taxon>
        <taxon>Streptomycetaceae</taxon>
        <taxon>Streptomyces</taxon>
    </lineage>
</organism>
<sequence length="81" mass="8754">MANVIDPETHADLIELQLAVFAADRELSAYTGDDAEPLREAMRQAAAKKNQALEDSGLVGEHGWYTAEQDLKRAARAAEAG</sequence>
<dbReference type="RefSeq" id="WP_114014894.1">
    <property type="nucleotide sequence ID" value="NZ_QOIM01000026.1"/>
</dbReference>
<dbReference type="AlphaFoldDB" id="A0A367EVW9"/>
<protein>
    <submittedName>
        <fullName evidence="1">Uncharacterized protein</fullName>
    </submittedName>
</protein>
<comment type="caution">
    <text evidence="1">The sequence shown here is derived from an EMBL/GenBank/DDBJ whole genome shotgun (WGS) entry which is preliminary data.</text>
</comment>
<accession>A0A367EVW9</accession>
<evidence type="ECO:0000313" key="1">
    <source>
        <dbReference type="EMBL" id="RCG21725.1"/>
    </source>
</evidence>
<gene>
    <name evidence="1" type="ORF">DQ392_08420</name>
</gene>
<name>A0A367EVW9_9ACTN</name>
<proteinExistence type="predicted"/>
<dbReference type="OrthoDB" id="4323833at2"/>
<keyword evidence="2" id="KW-1185">Reference proteome</keyword>
<reference evidence="1 2" key="1">
    <citation type="submission" date="2018-06" db="EMBL/GenBank/DDBJ databases">
        <title>Streptomyces reniochalinae sp. nov. and Streptomyces diacarnus sp. nov. from marine sponges.</title>
        <authorList>
            <person name="Li L."/>
        </authorList>
    </citation>
    <scope>NUCLEOTIDE SEQUENCE [LARGE SCALE GENOMIC DNA]</scope>
    <source>
        <strain evidence="1 2">LHW50302</strain>
    </source>
</reference>